<keyword evidence="1" id="KW-0645">Protease</keyword>
<dbReference type="GO" id="GO:0006508">
    <property type="term" value="P:proteolysis"/>
    <property type="evidence" value="ECO:0007669"/>
    <property type="project" value="UniProtKB-KW"/>
</dbReference>
<dbReference type="Gene3D" id="3.40.50.1450">
    <property type="entry name" value="HybD-like"/>
    <property type="match status" value="1"/>
</dbReference>
<dbReference type="InterPro" id="IPR023430">
    <property type="entry name" value="Pept_HybD-like_dom_sf"/>
</dbReference>
<evidence type="ECO:0000256" key="2">
    <source>
        <dbReference type="ARBA" id="ARBA00022801"/>
    </source>
</evidence>
<evidence type="ECO:0000256" key="4">
    <source>
        <dbReference type="SAM" id="MobiDB-lite"/>
    </source>
</evidence>
<name>A0A5S9MD96_BACIA</name>
<feature type="compositionally biased region" description="Basic and acidic residues" evidence="4">
    <location>
        <begin position="1"/>
        <end position="14"/>
    </location>
</feature>
<protein>
    <recommendedName>
        <fullName evidence="7">GPR endopeptidase</fullName>
    </recommendedName>
</protein>
<dbReference type="GO" id="GO:0008233">
    <property type="term" value="F:peptidase activity"/>
    <property type="evidence" value="ECO:0007669"/>
    <property type="project" value="UniProtKB-KW"/>
</dbReference>
<dbReference type="Proteomes" id="UP000464658">
    <property type="component" value="Chromosome"/>
</dbReference>
<dbReference type="SUPFAM" id="SSF53163">
    <property type="entry name" value="HybD-like"/>
    <property type="match status" value="1"/>
</dbReference>
<accession>A0A5S9MD96</accession>
<dbReference type="AlphaFoldDB" id="A0A5S9MD96"/>
<dbReference type="EMBL" id="AP021906">
    <property type="protein sequence ID" value="BBP90855.1"/>
    <property type="molecule type" value="Genomic_DNA"/>
</dbReference>
<evidence type="ECO:0000256" key="3">
    <source>
        <dbReference type="ARBA" id="ARBA00023145"/>
    </source>
</evidence>
<dbReference type="Pfam" id="PF03418">
    <property type="entry name" value="Peptidase_A25"/>
    <property type="match status" value="1"/>
</dbReference>
<dbReference type="GO" id="GO:0009847">
    <property type="term" value="P:spore germination"/>
    <property type="evidence" value="ECO:0007669"/>
    <property type="project" value="InterPro"/>
</dbReference>
<reference evidence="5 6" key="1">
    <citation type="submission" date="2019-12" db="EMBL/GenBank/DDBJ databases">
        <title>Full genome sequence of a Bacillus safensis strain isolated from commercially available natto in Indonesia.</title>
        <authorList>
            <person name="Yoshida M."/>
            <person name="Uomi M."/>
            <person name="Waturangi D."/>
            <person name="Ekaputri J.J."/>
            <person name="Setiamarga D.H.E."/>
        </authorList>
    </citation>
    <scope>NUCLEOTIDE SEQUENCE [LARGE SCALE GENOMIC DNA]</scope>
    <source>
        <strain evidence="5 6">IDN1</strain>
    </source>
</reference>
<evidence type="ECO:0000256" key="1">
    <source>
        <dbReference type="ARBA" id="ARBA00022670"/>
    </source>
</evidence>
<evidence type="ECO:0000313" key="6">
    <source>
        <dbReference type="Proteomes" id="UP000464658"/>
    </source>
</evidence>
<organism evidence="5 6">
    <name type="scientific">Bacillus safensis</name>
    <dbReference type="NCBI Taxonomy" id="561879"/>
    <lineage>
        <taxon>Bacteria</taxon>
        <taxon>Bacillati</taxon>
        <taxon>Bacillota</taxon>
        <taxon>Bacilli</taxon>
        <taxon>Bacillales</taxon>
        <taxon>Bacillaceae</taxon>
        <taxon>Bacillus</taxon>
    </lineage>
</organism>
<keyword evidence="2" id="KW-0378">Hydrolase</keyword>
<gene>
    <name evidence="5" type="ORF">BsIDN1_44730</name>
</gene>
<proteinExistence type="predicted"/>
<keyword evidence="3" id="KW-0865">Zymogen</keyword>
<evidence type="ECO:0008006" key="7">
    <source>
        <dbReference type="Google" id="ProtNLM"/>
    </source>
</evidence>
<feature type="region of interest" description="Disordered" evidence="4">
    <location>
        <begin position="1"/>
        <end position="21"/>
    </location>
</feature>
<evidence type="ECO:0000313" key="5">
    <source>
        <dbReference type="EMBL" id="BBP90855.1"/>
    </source>
</evidence>
<sequence>MPAGFDIREEKNFNEEDLPDEETRQSFLGIVGTLPEEEKRQLIHEVLAPLGQNLMVTPKEVDTFIDDMANVLANGLNTALHQKKLKITWVHIIINRFYFL</sequence>
<dbReference type="InterPro" id="IPR005080">
    <property type="entry name" value="Peptidase_A25"/>
</dbReference>